<evidence type="ECO:0000256" key="9">
    <source>
        <dbReference type="ARBA" id="ARBA00023316"/>
    </source>
</evidence>
<dbReference type="Proteomes" id="UP000076727">
    <property type="component" value="Unassembled WGS sequence"/>
</dbReference>
<dbReference type="GO" id="GO:0009272">
    <property type="term" value="P:fungal-type cell wall biogenesis"/>
    <property type="evidence" value="ECO:0007669"/>
    <property type="project" value="TreeGrafter"/>
</dbReference>
<dbReference type="GO" id="GO:0071555">
    <property type="term" value="P:cell wall organization"/>
    <property type="evidence" value="ECO:0007669"/>
    <property type="project" value="UniProtKB-KW"/>
</dbReference>
<organism evidence="12 13">
    <name type="scientific">Daedalea quercina L-15889</name>
    <dbReference type="NCBI Taxonomy" id="1314783"/>
    <lineage>
        <taxon>Eukaryota</taxon>
        <taxon>Fungi</taxon>
        <taxon>Dikarya</taxon>
        <taxon>Basidiomycota</taxon>
        <taxon>Agaricomycotina</taxon>
        <taxon>Agaricomycetes</taxon>
        <taxon>Polyporales</taxon>
        <taxon>Fomitopsis</taxon>
    </lineage>
</organism>
<dbReference type="PANTHER" id="PTHR28285">
    <property type="entry name" value="PROTEIN BIG1"/>
    <property type="match status" value="1"/>
</dbReference>
<evidence type="ECO:0000256" key="5">
    <source>
        <dbReference type="ARBA" id="ARBA00022729"/>
    </source>
</evidence>
<feature type="transmembrane region" description="Helical" evidence="10">
    <location>
        <begin position="237"/>
        <end position="262"/>
    </location>
</feature>
<dbReference type="PANTHER" id="PTHR28285:SF1">
    <property type="entry name" value="PROTEIN BIG1"/>
    <property type="match status" value="1"/>
</dbReference>
<comment type="similarity">
    <text evidence="2">Belongs to the BIG1 family.</text>
</comment>
<keyword evidence="7 10" id="KW-1133">Transmembrane helix</keyword>
<evidence type="ECO:0000256" key="3">
    <source>
        <dbReference type="ARBA" id="ARBA00022089"/>
    </source>
</evidence>
<accession>A0A165NI48</accession>
<evidence type="ECO:0000256" key="7">
    <source>
        <dbReference type="ARBA" id="ARBA00022989"/>
    </source>
</evidence>
<dbReference type="OrthoDB" id="10029326at2759"/>
<evidence type="ECO:0000313" key="13">
    <source>
        <dbReference type="Proteomes" id="UP000076727"/>
    </source>
</evidence>
<gene>
    <name evidence="12" type="ORF">DAEQUDRAFT_729596</name>
</gene>
<keyword evidence="8 10" id="KW-0472">Membrane</keyword>
<sequence length="282" mass="29420">MARTALHFLFLLTLSPAASYAYLGTAPIVAWSSHSSNTLSSASSSGYTNSVSALEDILLHGDVCQHDAIILIDQKGLHASDLRNLPSSSSLAQALNEAASALELPYVPQSASNPFSSLAGAVAERCGARVVSHAPGQPELTSNEKGKHVVCVEMPSLDGFEGADRRKAVAGHDSSLSTSLTKLAEVFPSHLVVYVGWHPSLHARQSSPFTSNLTSTAAFAPPSGGILARYQLLTPGLILALVVGFFVLVPIALLGISALASIQSPLQGQAPKGYIASEKKNQ</sequence>
<reference evidence="12 13" key="1">
    <citation type="journal article" date="2016" name="Mol. Biol. Evol.">
        <title>Comparative Genomics of Early-Diverging Mushroom-Forming Fungi Provides Insights into the Origins of Lignocellulose Decay Capabilities.</title>
        <authorList>
            <person name="Nagy L.G."/>
            <person name="Riley R."/>
            <person name="Tritt A."/>
            <person name="Adam C."/>
            <person name="Daum C."/>
            <person name="Floudas D."/>
            <person name="Sun H."/>
            <person name="Yadav J.S."/>
            <person name="Pangilinan J."/>
            <person name="Larsson K.H."/>
            <person name="Matsuura K."/>
            <person name="Barry K."/>
            <person name="Labutti K."/>
            <person name="Kuo R."/>
            <person name="Ohm R.A."/>
            <person name="Bhattacharya S.S."/>
            <person name="Shirouzu T."/>
            <person name="Yoshinaga Y."/>
            <person name="Martin F.M."/>
            <person name="Grigoriev I.V."/>
            <person name="Hibbett D.S."/>
        </authorList>
    </citation>
    <scope>NUCLEOTIDE SEQUENCE [LARGE SCALE GENOMIC DNA]</scope>
    <source>
        <strain evidence="12 13">L-15889</strain>
    </source>
</reference>
<dbReference type="InterPro" id="IPR037654">
    <property type="entry name" value="Big1"/>
</dbReference>
<keyword evidence="9" id="KW-0961">Cell wall biogenesis/degradation</keyword>
<evidence type="ECO:0000256" key="4">
    <source>
        <dbReference type="ARBA" id="ARBA00022692"/>
    </source>
</evidence>
<evidence type="ECO:0000256" key="10">
    <source>
        <dbReference type="SAM" id="Phobius"/>
    </source>
</evidence>
<evidence type="ECO:0000256" key="2">
    <source>
        <dbReference type="ARBA" id="ARBA00008203"/>
    </source>
</evidence>
<proteinExistence type="inferred from homology"/>
<keyword evidence="5 11" id="KW-0732">Signal</keyword>
<protein>
    <recommendedName>
        <fullName evidence="3">Protein BIG1</fullName>
    </recommendedName>
</protein>
<keyword evidence="4 10" id="KW-0812">Transmembrane</keyword>
<dbReference type="GO" id="GO:0005789">
    <property type="term" value="C:endoplasmic reticulum membrane"/>
    <property type="evidence" value="ECO:0007669"/>
    <property type="project" value="UniProtKB-SubCell"/>
</dbReference>
<keyword evidence="13" id="KW-1185">Reference proteome</keyword>
<evidence type="ECO:0000313" key="12">
    <source>
        <dbReference type="EMBL" id="KZT66999.1"/>
    </source>
</evidence>
<evidence type="ECO:0000256" key="6">
    <source>
        <dbReference type="ARBA" id="ARBA00022824"/>
    </source>
</evidence>
<name>A0A165NI48_9APHY</name>
<evidence type="ECO:0000256" key="11">
    <source>
        <dbReference type="SAM" id="SignalP"/>
    </source>
</evidence>
<feature type="signal peptide" evidence="11">
    <location>
        <begin position="1"/>
        <end position="21"/>
    </location>
</feature>
<dbReference type="EMBL" id="KV429081">
    <property type="protein sequence ID" value="KZT66999.1"/>
    <property type="molecule type" value="Genomic_DNA"/>
</dbReference>
<evidence type="ECO:0000256" key="8">
    <source>
        <dbReference type="ARBA" id="ARBA00023136"/>
    </source>
</evidence>
<feature type="chain" id="PRO_5007863140" description="Protein BIG1" evidence="11">
    <location>
        <begin position="22"/>
        <end position="282"/>
    </location>
</feature>
<keyword evidence="6" id="KW-0256">Endoplasmic reticulum</keyword>
<evidence type="ECO:0000256" key="1">
    <source>
        <dbReference type="ARBA" id="ARBA00004115"/>
    </source>
</evidence>
<dbReference type="AlphaFoldDB" id="A0A165NI48"/>
<dbReference type="GO" id="GO:0006078">
    <property type="term" value="P:(1-&gt;6)-beta-D-glucan biosynthetic process"/>
    <property type="evidence" value="ECO:0007669"/>
    <property type="project" value="TreeGrafter"/>
</dbReference>
<comment type="subcellular location">
    <subcellularLocation>
        <location evidence="1">Endoplasmic reticulum membrane</location>
        <topology evidence="1">Single-pass type I membrane protein</topology>
    </subcellularLocation>
</comment>